<dbReference type="PANTHER" id="PTHR31306:SF10">
    <property type="entry name" value="ALPHA-1,6-MANNOSYLTRANSFERASE MNN11-RELATED"/>
    <property type="match status" value="1"/>
</dbReference>
<reference evidence="5" key="1">
    <citation type="journal article" date="2021" name="Open Biol.">
        <title>Shared evolutionary footprints suggest mitochondrial oxidative damage underlies multiple complex I losses in fungi.</title>
        <authorList>
            <person name="Schikora-Tamarit M.A."/>
            <person name="Marcet-Houben M."/>
            <person name="Nosek J."/>
            <person name="Gabaldon T."/>
        </authorList>
    </citation>
    <scope>NUCLEOTIDE SEQUENCE</scope>
    <source>
        <strain evidence="5">CBS2887</strain>
    </source>
</reference>
<accession>A0A9P8TMB0</accession>
<dbReference type="GO" id="GO:0000136">
    <property type="term" value="C:mannan polymerase complex"/>
    <property type="evidence" value="ECO:0007669"/>
    <property type="project" value="TreeGrafter"/>
</dbReference>
<dbReference type="EMBL" id="JAEUBG010002836">
    <property type="protein sequence ID" value="KAH3683974.1"/>
    <property type="molecule type" value="Genomic_DNA"/>
</dbReference>
<dbReference type="Pfam" id="PF05637">
    <property type="entry name" value="Glyco_transf_34"/>
    <property type="match status" value="1"/>
</dbReference>
<keyword evidence="4" id="KW-1133">Transmembrane helix</keyword>
<feature type="transmembrane region" description="Helical" evidence="4">
    <location>
        <begin position="30"/>
        <end position="48"/>
    </location>
</feature>
<dbReference type="OrthoDB" id="205108at2759"/>
<evidence type="ECO:0000313" key="5">
    <source>
        <dbReference type="EMBL" id="KAH3683974.1"/>
    </source>
</evidence>
<comment type="caution">
    <text evidence="5">The sequence shown here is derived from an EMBL/GenBank/DDBJ whole genome shotgun (WGS) entry which is preliminary data.</text>
</comment>
<evidence type="ECO:0008006" key="7">
    <source>
        <dbReference type="Google" id="ProtNLM"/>
    </source>
</evidence>
<keyword evidence="6" id="KW-1185">Reference proteome</keyword>
<dbReference type="Proteomes" id="UP000774326">
    <property type="component" value="Unassembled WGS sequence"/>
</dbReference>
<dbReference type="InterPro" id="IPR008630">
    <property type="entry name" value="Glyco_trans_34"/>
</dbReference>
<evidence type="ECO:0000256" key="1">
    <source>
        <dbReference type="ARBA" id="ARBA00005664"/>
    </source>
</evidence>
<organism evidence="5 6">
    <name type="scientific">Wickerhamomyces pijperi</name>
    <name type="common">Yeast</name>
    <name type="synonym">Pichia pijperi</name>
    <dbReference type="NCBI Taxonomy" id="599730"/>
    <lineage>
        <taxon>Eukaryota</taxon>
        <taxon>Fungi</taxon>
        <taxon>Dikarya</taxon>
        <taxon>Ascomycota</taxon>
        <taxon>Saccharomycotina</taxon>
        <taxon>Saccharomycetes</taxon>
        <taxon>Phaffomycetales</taxon>
        <taxon>Wickerhamomycetaceae</taxon>
        <taxon>Wickerhamomyces</taxon>
    </lineage>
</organism>
<gene>
    <name evidence="5" type="ORF">WICPIJ_005049</name>
</gene>
<sequence length="411" mass="48091">MQLSYNNNRFKPQKTSNNLYYIFKQNATKLSILVTSLVVLIFIFPQFVSFPKLFSISSSNVEYPPLHGFYKNDIITKKTLIFPSIEHAPLLRELSINSLFDYIVDQKGIKHYKFTEAIREEEVELNAQLNGQDESQTEMLKIKNSFLNHGKLKFEGNTPDIVLVTGIDFQKYELSHLTKIVQNRVNYAQTKKYGLYVRWLQEFAPFFETYDHEKHKEWVKIYLLRAAMYAFPKAKYFWYLDQDALVMRYDIDVYKYLLDPAVLDPIMLRDQPIIPPSGVIRTFKNSKAEKAELFLTQIGQDLNLNSFIIKNGLHTKSLVEFWGDKLFQNYHNFPNFAESAITHILQWHPAYLARTAIIPPRTIASLTSVIEVDDDIHYKNGDFIVSLRGCDETNSCTKEIDRYWAIVEKKD</sequence>
<name>A0A9P8TMB0_WICPI</name>
<dbReference type="GO" id="GO:0000009">
    <property type="term" value="F:alpha-1,6-mannosyltransferase activity"/>
    <property type="evidence" value="ECO:0007669"/>
    <property type="project" value="TreeGrafter"/>
</dbReference>
<evidence type="ECO:0000256" key="2">
    <source>
        <dbReference type="ARBA" id="ARBA00022676"/>
    </source>
</evidence>
<dbReference type="InterPro" id="IPR029044">
    <property type="entry name" value="Nucleotide-diphossugar_trans"/>
</dbReference>
<keyword evidence="3" id="KW-0808">Transferase</keyword>
<dbReference type="PANTHER" id="PTHR31306">
    <property type="entry name" value="ALPHA-1,6-MANNOSYLTRANSFERASE MNN11-RELATED"/>
    <property type="match status" value="1"/>
</dbReference>
<keyword evidence="2" id="KW-0328">Glycosyltransferase</keyword>
<dbReference type="AlphaFoldDB" id="A0A9P8TMB0"/>
<dbReference type="GO" id="GO:0006487">
    <property type="term" value="P:protein N-linked glycosylation"/>
    <property type="evidence" value="ECO:0007669"/>
    <property type="project" value="TreeGrafter"/>
</dbReference>
<proteinExistence type="inferred from homology"/>
<dbReference type="Gene3D" id="3.90.550.10">
    <property type="entry name" value="Spore Coat Polysaccharide Biosynthesis Protein SpsA, Chain A"/>
    <property type="match status" value="1"/>
</dbReference>
<reference evidence="5" key="2">
    <citation type="submission" date="2021-01" db="EMBL/GenBank/DDBJ databases">
        <authorList>
            <person name="Schikora-Tamarit M.A."/>
        </authorList>
    </citation>
    <scope>NUCLEOTIDE SEQUENCE</scope>
    <source>
        <strain evidence="5">CBS2887</strain>
    </source>
</reference>
<keyword evidence="4" id="KW-0812">Transmembrane</keyword>
<evidence type="ECO:0000256" key="4">
    <source>
        <dbReference type="SAM" id="Phobius"/>
    </source>
</evidence>
<comment type="similarity">
    <text evidence="1">Belongs to the glycosyltransferase 34 family.</text>
</comment>
<evidence type="ECO:0000313" key="6">
    <source>
        <dbReference type="Proteomes" id="UP000774326"/>
    </source>
</evidence>
<evidence type="ECO:0000256" key="3">
    <source>
        <dbReference type="ARBA" id="ARBA00022679"/>
    </source>
</evidence>
<keyword evidence="4" id="KW-0472">Membrane</keyword>
<protein>
    <recommendedName>
        <fullName evidence="7">Glycosyltransferase family 34 protein</fullName>
    </recommendedName>
</protein>